<feature type="domain" description="Cytochrome P460" evidence="2">
    <location>
        <begin position="37"/>
        <end position="168"/>
    </location>
</feature>
<evidence type="ECO:0000313" key="4">
    <source>
        <dbReference type="Proteomes" id="UP000321820"/>
    </source>
</evidence>
<dbReference type="InterPro" id="IPR032033">
    <property type="entry name" value="Cytochrome_P460"/>
</dbReference>
<name>A0A5B9EH69_9BACT</name>
<evidence type="ECO:0000256" key="1">
    <source>
        <dbReference type="SAM" id="SignalP"/>
    </source>
</evidence>
<sequence length="200" mass="21787">MLRRAVLASSLLLTAGAQTTAPTDVPTYTAEGKLVMPVNYREWIYLTSGIDMTYTQPTSATAAPAAHSIFDNVFVNPSAYRSFLQTGTWPDKTMLVLEVRTAENPVSINKTGHTQSTGVRNVEVHLKDKNEWAFYVGGKPGGTPASRVPQTASCYTCHQAHGAVDTTFVQFYPTLLPLATEKKTLSKEYLSETPAPEATK</sequence>
<dbReference type="InterPro" id="IPR038142">
    <property type="entry name" value="Cytochrome_P460_sp"/>
</dbReference>
<organism evidence="3 4">
    <name type="scientific">Terriglobus albidus</name>
    <dbReference type="NCBI Taxonomy" id="1592106"/>
    <lineage>
        <taxon>Bacteria</taxon>
        <taxon>Pseudomonadati</taxon>
        <taxon>Acidobacteriota</taxon>
        <taxon>Terriglobia</taxon>
        <taxon>Terriglobales</taxon>
        <taxon>Acidobacteriaceae</taxon>
        <taxon>Terriglobus</taxon>
    </lineage>
</organism>
<dbReference type="Proteomes" id="UP000321820">
    <property type="component" value="Chromosome"/>
</dbReference>
<dbReference type="Pfam" id="PF16694">
    <property type="entry name" value="Cytochrome_P460"/>
    <property type="match status" value="1"/>
</dbReference>
<reference evidence="3 4" key="1">
    <citation type="submission" date="2019-08" db="EMBL/GenBank/DDBJ databases">
        <title>Complete genome sequence of Terriglobus albidus strain ORNL.</title>
        <authorList>
            <person name="Podar M."/>
        </authorList>
    </citation>
    <scope>NUCLEOTIDE SEQUENCE [LARGE SCALE GENOMIC DNA]</scope>
    <source>
        <strain evidence="3 4">ORNL</strain>
    </source>
</reference>
<evidence type="ECO:0000259" key="2">
    <source>
        <dbReference type="Pfam" id="PF16694"/>
    </source>
</evidence>
<dbReference type="Gene3D" id="3.50.70.20">
    <property type="entry name" value="Cytochrome P460"/>
    <property type="match status" value="1"/>
</dbReference>
<dbReference type="KEGG" id="talb:FTW19_18400"/>
<keyword evidence="1" id="KW-0732">Signal</keyword>
<protein>
    <submittedName>
        <fullName evidence="3">Cytochrome P460</fullName>
    </submittedName>
</protein>
<dbReference type="CDD" id="cd20751">
    <property type="entry name" value="cyt_P460_Ne-like"/>
    <property type="match status" value="1"/>
</dbReference>
<dbReference type="EMBL" id="CP042806">
    <property type="protein sequence ID" value="QEE29781.1"/>
    <property type="molecule type" value="Genomic_DNA"/>
</dbReference>
<dbReference type="RefSeq" id="WP_147649051.1">
    <property type="nucleotide sequence ID" value="NZ_CP042806.1"/>
</dbReference>
<feature type="signal peptide" evidence="1">
    <location>
        <begin position="1"/>
        <end position="20"/>
    </location>
</feature>
<accession>A0A5B9EH69</accession>
<dbReference type="OrthoDB" id="511546at2"/>
<feature type="chain" id="PRO_5023008979" evidence="1">
    <location>
        <begin position="21"/>
        <end position="200"/>
    </location>
</feature>
<proteinExistence type="predicted"/>
<evidence type="ECO:0000313" key="3">
    <source>
        <dbReference type="EMBL" id="QEE29781.1"/>
    </source>
</evidence>
<dbReference type="AlphaFoldDB" id="A0A5B9EH69"/>
<gene>
    <name evidence="3" type="ORF">FTW19_18400</name>
</gene>
<keyword evidence="4" id="KW-1185">Reference proteome</keyword>